<reference evidence="4" key="1">
    <citation type="journal article" date="2019" name="Int. J. Syst. Evol. Microbiol.">
        <title>The Global Catalogue of Microorganisms (GCM) 10K type strain sequencing project: providing services to taxonomists for standard genome sequencing and annotation.</title>
        <authorList>
            <consortium name="The Broad Institute Genomics Platform"/>
            <consortium name="The Broad Institute Genome Sequencing Center for Infectious Disease"/>
            <person name="Wu L."/>
            <person name="Ma J."/>
        </authorList>
    </citation>
    <scope>NUCLEOTIDE SEQUENCE [LARGE SCALE GENOMIC DNA]</scope>
    <source>
        <strain evidence="4">CGMCC 4.1641</strain>
    </source>
</reference>
<keyword evidence="2" id="KW-0456">Lyase</keyword>
<dbReference type="Pfam" id="PF01903">
    <property type="entry name" value="CbiX"/>
    <property type="match status" value="1"/>
</dbReference>
<evidence type="ECO:0000256" key="2">
    <source>
        <dbReference type="ARBA" id="ARBA00023239"/>
    </source>
</evidence>
<dbReference type="PANTHER" id="PTHR33542">
    <property type="entry name" value="SIROHYDROCHLORIN FERROCHELATASE, CHLOROPLASTIC"/>
    <property type="match status" value="1"/>
</dbReference>
<organism evidence="3 4">
    <name type="scientific">Streptomyces aureoversilis</name>
    <dbReference type="NCBI Taxonomy" id="67277"/>
    <lineage>
        <taxon>Bacteria</taxon>
        <taxon>Bacillati</taxon>
        <taxon>Actinomycetota</taxon>
        <taxon>Actinomycetes</taxon>
        <taxon>Kitasatosporales</taxon>
        <taxon>Streptomycetaceae</taxon>
        <taxon>Streptomyces</taxon>
    </lineage>
</organism>
<comment type="caution">
    <text evidence="3">The sequence shown here is derived from an EMBL/GenBank/DDBJ whole genome shotgun (WGS) entry which is preliminary data.</text>
</comment>
<name>A0ABV9ZY52_9ACTN</name>
<evidence type="ECO:0000313" key="4">
    <source>
        <dbReference type="Proteomes" id="UP001596222"/>
    </source>
</evidence>
<dbReference type="Proteomes" id="UP001596222">
    <property type="component" value="Unassembled WGS sequence"/>
</dbReference>
<dbReference type="RefSeq" id="WP_382039635.1">
    <property type="nucleotide sequence ID" value="NZ_JBHSKJ010000005.1"/>
</dbReference>
<proteinExistence type="predicted"/>
<accession>A0ABV9ZY52</accession>
<evidence type="ECO:0000256" key="1">
    <source>
        <dbReference type="ARBA" id="ARBA00022723"/>
    </source>
</evidence>
<keyword evidence="1" id="KW-0479">Metal-binding</keyword>
<dbReference type="PANTHER" id="PTHR33542:SF5">
    <property type="entry name" value="FERROCHELATASE CHE1"/>
    <property type="match status" value="1"/>
</dbReference>
<evidence type="ECO:0000313" key="3">
    <source>
        <dbReference type="EMBL" id="MFC5145183.1"/>
    </source>
</evidence>
<keyword evidence="4" id="KW-1185">Reference proteome</keyword>
<dbReference type="EMBL" id="JBHSKJ010000005">
    <property type="protein sequence ID" value="MFC5145183.1"/>
    <property type="molecule type" value="Genomic_DNA"/>
</dbReference>
<dbReference type="Gene3D" id="3.40.50.1400">
    <property type="match status" value="2"/>
</dbReference>
<gene>
    <name evidence="3" type="ORF">ACFPP6_10940</name>
</gene>
<dbReference type="CDD" id="cd03416">
    <property type="entry name" value="CbiX_SirB_N"/>
    <property type="match status" value="1"/>
</dbReference>
<dbReference type="InterPro" id="IPR050963">
    <property type="entry name" value="Sirohydro_Cobaltochel/CbiX"/>
</dbReference>
<dbReference type="SUPFAM" id="SSF53800">
    <property type="entry name" value="Chelatase"/>
    <property type="match status" value="1"/>
</dbReference>
<dbReference type="InterPro" id="IPR002762">
    <property type="entry name" value="CbiX-like"/>
</dbReference>
<sequence length="258" mass="26364">MTSSASFRLLAEAPALVAVAHGTRSPAGVAVTEALVERVRALRPGLDVRAGHLGLAAPSLESVLAGLDGAAVLVPLLLGTGYHLRSDVPAAVAAAPWLHCRTAPALGPHPLLAEALAGRLAEAGRPERSPAPVVLAAAGSSDPAAGADTARMARLLALRLGTRVVPAHAAGSGTRPADAVAALRAEGHEDVAVATYLTAPGHFSEAVRRGVGARLVSDPLGPHEAVARLVVRRYEEAVRREAVRQDVVRREAVRQGAA</sequence>
<protein>
    <submittedName>
        <fullName evidence="3">Sirohydrochlorin chelatase</fullName>
    </submittedName>
</protein>